<dbReference type="AlphaFoldDB" id="A0A6V8L1V3"/>
<gene>
    <name evidence="7" type="ORF">Prum_022510</name>
</gene>
<keyword evidence="3" id="KW-0347">Helicase</keyword>
<feature type="domain" description="UvrD-like helicase ATP-binding" evidence="6">
    <location>
        <begin position="195"/>
        <end position="237"/>
    </location>
</feature>
<evidence type="ECO:0000256" key="3">
    <source>
        <dbReference type="ARBA" id="ARBA00022806"/>
    </source>
</evidence>
<name>A0A6V8L1V3_9ACTN</name>
<evidence type="ECO:0000256" key="5">
    <source>
        <dbReference type="SAM" id="MobiDB-lite"/>
    </source>
</evidence>
<dbReference type="InterPro" id="IPR014016">
    <property type="entry name" value="UvrD-like_ATP-bd"/>
</dbReference>
<dbReference type="SUPFAM" id="SSF52540">
    <property type="entry name" value="P-loop containing nucleoside triphosphate hydrolases"/>
    <property type="match status" value="1"/>
</dbReference>
<keyword evidence="8" id="KW-1185">Reference proteome</keyword>
<protein>
    <recommendedName>
        <fullName evidence="6">UvrD-like helicase ATP-binding domain-containing protein</fullName>
    </recommendedName>
</protein>
<evidence type="ECO:0000313" key="8">
    <source>
        <dbReference type="Proteomes" id="UP000482960"/>
    </source>
</evidence>
<dbReference type="InterPro" id="IPR027417">
    <property type="entry name" value="P-loop_NTPase"/>
</dbReference>
<accession>A0A6V8L1V3</accession>
<keyword evidence="4" id="KW-0067">ATP-binding</keyword>
<dbReference type="GO" id="GO:0005524">
    <property type="term" value="F:ATP binding"/>
    <property type="evidence" value="ECO:0007669"/>
    <property type="project" value="UniProtKB-KW"/>
</dbReference>
<evidence type="ECO:0000256" key="2">
    <source>
        <dbReference type="ARBA" id="ARBA00022801"/>
    </source>
</evidence>
<evidence type="ECO:0000259" key="6">
    <source>
        <dbReference type="Pfam" id="PF00580"/>
    </source>
</evidence>
<organism evidence="7 8">
    <name type="scientific">Phytohabitans rumicis</name>
    <dbReference type="NCBI Taxonomy" id="1076125"/>
    <lineage>
        <taxon>Bacteria</taxon>
        <taxon>Bacillati</taxon>
        <taxon>Actinomycetota</taxon>
        <taxon>Actinomycetes</taxon>
        <taxon>Micromonosporales</taxon>
        <taxon>Micromonosporaceae</taxon>
    </lineage>
</organism>
<dbReference type="GO" id="GO:0004386">
    <property type="term" value="F:helicase activity"/>
    <property type="evidence" value="ECO:0007669"/>
    <property type="project" value="UniProtKB-KW"/>
</dbReference>
<dbReference type="Pfam" id="PF00580">
    <property type="entry name" value="UvrD-helicase"/>
    <property type="match status" value="1"/>
</dbReference>
<feature type="region of interest" description="Disordered" evidence="5">
    <location>
        <begin position="495"/>
        <end position="536"/>
    </location>
</feature>
<evidence type="ECO:0000313" key="7">
    <source>
        <dbReference type="EMBL" id="GFJ88609.1"/>
    </source>
</evidence>
<evidence type="ECO:0000256" key="1">
    <source>
        <dbReference type="ARBA" id="ARBA00022741"/>
    </source>
</evidence>
<keyword evidence="2" id="KW-0378">Hydrolase</keyword>
<reference evidence="7 8" key="1">
    <citation type="submission" date="2020-03" db="EMBL/GenBank/DDBJ databases">
        <title>Whole genome shotgun sequence of Phytohabitans rumicis NBRC 108638.</title>
        <authorList>
            <person name="Komaki H."/>
            <person name="Tamura T."/>
        </authorList>
    </citation>
    <scope>NUCLEOTIDE SEQUENCE [LARGE SCALE GENOMIC DNA]</scope>
    <source>
        <strain evidence="7 8">NBRC 108638</strain>
    </source>
</reference>
<evidence type="ECO:0000256" key="4">
    <source>
        <dbReference type="ARBA" id="ARBA00022840"/>
    </source>
</evidence>
<dbReference type="Gene3D" id="3.40.50.300">
    <property type="entry name" value="P-loop containing nucleotide triphosphate hydrolases"/>
    <property type="match status" value="1"/>
</dbReference>
<dbReference type="GO" id="GO:0016787">
    <property type="term" value="F:hydrolase activity"/>
    <property type="evidence" value="ECO:0007669"/>
    <property type="project" value="UniProtKB-KW"/>
</dbReference>
<proteinExistence type="predicted"/>
<reference evidence="7 8" key="2">
    <citation type="submission" date="2020-03" db="EMBL/GenBank/DDBJ databases">
        <authorList>
            <person name="Ichikawa N."/>
            <person name="Kimura A."/>
            <person name="Kitahashi Y."/>
            <person name="Uohara A."/>
        </authorList>
    </citation>
    <scope>NUCLEOTIDE SEQUENCE [LARGE SCALE GENOMIC DNA]</scope>
    <source>
        <strain evidence="7 8">NBRC 108638</strain>
    </source>
</reference>
<comment type="caution">
    <text evidence="7">The sequence shown here is derived from an EMBL/GenBank/DDBJ whole genome shotgun (WGS) entry which is preliminary data.</text>
</comment>
<dbReference type="EMBL" id="BLPG01000001">
    <property type="protein sequence ID" value="GFJ88609.1"/>
    <property type="molecule type" value="Genomic_DNA"/>
</dbReference>
<dbReference type="Proteomes" id="UP000482960">
    <property type="component" value="Unassembled WGS sequence"/>
</dbReference>
<keyword evidence="1" id="KW-0547">Nucleotide-binding</keyword>
<sequence length="536" mass="59484">MSSNSADIGREQDIGQEQEYVSALYERLDEMREQSANRLARVLRQTGGTPQARSERESGVALYTDQVAQYGAVEHGLCFGRLDFHKSDTDDGDTRYIGRIGIFDERHDYRAMLLDWRAPAARPFYLATAASPDGVRRRRHIRTRRRTVVGLDDEVLDLEEAHEVHEGLTGEAALLSALNASRTGRMRDIVETIQAEQDQVIRAPLDGVLVVQGGPGTGKTAVALHRAAYLLYTHRRELTTRAVLVVGPNETFLRYISQVLPSLAETGVLLGTVGDLFPGVTARRAEAAEVAELKGRLSMVDVLAAAVRDRQRVPDEPLPVAVEQETLWLDPETVRRARERARRSGKPHNLARPVFDTEIVHALAAQLAEKIGFDPYAHDPLGEGDAPGEEIIFDDADMAEIRRELRKEPELLGTLDWLWPILTPEQLVAGLFASPERLARAAGDARLQREPRGGWSPADVPLLDEAAELLGEDEASAAARVERLRRARIEYAEGCWTSPAAPRPPTPRTRSKTRSWPRPTWSRRANWPSATSTATA</sequence>